<protein>
    <recommendedName>
        <fullName evidence="4">Lsr2 protein</fullName>
    </recommendedName>
</protein>
<proteinExistence type="predicted"/>
<name>A0ABX1LG78_9ACTN</name>
<gene>
    <name evidence="2" type="ORF">HHU10_06110</name>
</gene>
<organism evidence="2 3">
    <name type="scientific">Tsukamurella columbiensis</name>
    <dbReference type="NCBI Taxonomy" id="128509"/>
    <lineage>
        <taxon>Bacteria</taxon>
        <taxon>Bacillati</taxon>
        <taxon>Actinomycetota</taxon>
        <taxon>Actinomycetes</taxon>
        <taxon>Mycobacteriales</taxon>
        <taxon>Tsukamurellaceae</taxon>
        <taxon>Tsukamurella</taxon>
    </lineage>
</organism>
<evidence type="ECO:0000313" key="3">
    <source>
        <dbReference type="Proteomes" id="UP000556611"/>
    </source>
</evidence>
<accession>A0ABX1LG78</accession>
<reference evidence="2 3" key="1">
    <citation type="submission" date="2020-04" db="EMBL/GenBank/DDBJ databases">
        <title>MicrobeNet Type strains.</title>
        <authorList>
            <person name="Nicholson A.C."/>
        </authorList>
    </citation>
    <scope>NUCLEOTIDE SEQUENCE [LARGE SCALE GENOMIC DNA]</scope>
    <source>
        <strain evidence="2 3">ATCC BAA-330</strain>
    </source>
</reference>
<dbReference type="RefSeq" id="WP_158645039.1">
    <property type="nucleotide sequence ID" value="NZ_JABARZ010000004.1"/>
</dbReference>
<comment type="caution">
    <text evidence="2">The sequence shown here is derived from an EMBL/GenBank/DDBJ whole genome shotgun (WGS) entry which is preliminary data.</text>
</comment>
<dbReference type="EMBL" id="JABARZ010000004">
    <property type="protein sequence ID" value="NMD55191.1"/>
    <property type="molecule type" value="Genomic_DNA"/>
</dbReference>
<evidence type="ECO:0008006" key="4">
    <source>
        <dbReference type="Google" id="ProtNLM"/>
    </source>
</evidence>
<sequence length="167" mass="17259">MTQYRLAALEWWQEVDHTTVCDACGARGERQVETIRHRQGDVVDVDGADEARLLAAGALAPLEDEPADDSDDDAGQGDADASGADGDDAGAETPPADATDSGDQPAEVPDSDGPVGTVESGLISAEVEKPKKAAPVDDWRAYAVAQGLDAEDVAKMSKVDLIAKVGG</sequence>
<keyword evidence="3" id="KW-1185">Reference proteome</keyword>
<feature type="region of interest" description="Disordered" evidence="1">
    <location>
        <begin position="56"/>
        <end position="133"/>
    </location>
</feature>
<dbReference type="Proteomes" id="UP000556611">
    <property type="component" value="Unassembled WGS sequence"/>
</dbReference>
<evidence type="ECO:0000256" key="1">
    <source>
        <dbReference type="SAM" id="MobiDB-lite"/>
    </source>
</evidence>
<feature type="compositionally biased region" description="Acidic residues" evidence="1">
    <location>
        <begin position="62"/>
        <end position="75"/>
    </location>
</feature>
<evidence type="ECO:0000313" key="2">
    <source>
        <dbReference type="EMBL" id="NMD55191.1"/>
    </source>
</evidence>